<feature type="transmembrane region" description="Helical" evidence="6">
    <location>
        <begin position="136"/>
        <end position="159"/>
    </location>
</feature>
<name>A0A844Y746_9SPHN</name>
<dbReference type="OrthoDB" id="5329005at2"/>
<feature type="transmembrane region" description="Helical" evidence="6">
    <location>
        <begin position="6"/>
        <end position="24"/>
    </location>
</feature>
<dbReference type="AlphaFoldDB" id="A0A844Y746"/>
<feature type="transmembrane region" description="Helical" evidence="6">
    <location>
        <begin position="54"/>
        <end position="75"/>
    </location>
</feature>
<evidence type="ECO:0000256" key="2">
    <source>
        <dbReference type="ARBA" id="ARBA00022475"/>
    </source>
</evidence>
<dbReference type="Gene3D" id="1.20.120.1220">
    <property type="match status" value="1"/>
</dbReference>
<keyword evidence="4 6" id="KW-1133">Transmembrane helix</keyword>
<evidence type="ECO:0000256" key="4">
    <source>
        <dbReference type="ARBA" id="ARBA00022989"/>
    </source>
</evidence>
<evidence type="ECO:0000313" key="8">
    <source>
        <dbReference type="EMBL" id="MXO54044.1"/>
    </source>
</evidence>
<dbReference type="Pfam" id="PF01478">
    <property type="entry name" value="Peptidase_A24"/>
    <property type="match status" value="1"/>
</dbReference>
<evidence type="ECO:0000256" key="6">
    <source>
        <dbReference type="SAM" id="Phobius"/>
    </source>
</evidence>
<keyword evidence="5 6" id="KW-0472">Membrane</keyword>
<feature type="domain" description="Prepilin type IV endopeptidase peptidase" evidence="7">
    <location>
        <begin position="14"/>
        <end position="116"/>
    </location>
</feature>
<evidence type="ECO:0000259" key="7">
    <source>
        <dbReference type="Pfam" id="PF01478"/>
    </source>
</evidence>
<keyword evidence="9" id="KW-1185">Reference proteome</keyword>
<gene>
    <name evidence="8" type="ORF">GRI47_08490</name>
</gene>
<sequence length="234" mass="24314">MLHQIAHYGLLGALAIALLIAIATDLKSRRIYNWLTLSIALAAPLYWWSSGLGLWPGVAIQLGAGIGVFLACYLFFALGQMGGGDVKLLGALALWIPFDRLPALVVMMAIIGWLLTMGMAAWRVRASSGSGLSRDMLVLIGCFLCAFAIGAVLLGGAALPSALLDWSAESLAATLAIAVAPSLLLLVATLVSLRVIKRHARRIQVPYGLAIASAGLWIIATDLAAGSGGTPLAG</sequence>
<keyword evidence="3 6" id="KW-0812">Transmembrane</keyword>
<evidence type="ECO:0000256" key="1">
    <source>
        <dbReference type="ARBA" id="ARBA00004651"/>
    </source>
</evidence>
<dbReference type="PANTHER" id="PTHR36506">
    <property type="entry name" value="PREFLAGELLIN PEPTIDASE"/>
    <property type="match status" value="1"/>
</dbReference>
<dbReference type="GO" id="GO:0004190">
    <property type="term" value="F:aspartic-type endopeptidase activity"/>
    <property type="evidence" value="ECO:0007669"/>
    <property type="project" value="InterPro"/>
</dbReference>
<dbReference type="InterPro" id="IPR052218">
    <property type="entry name" value="Preflagellin_Peptidase"/>
</dbReference>
<feature type="transmembrane region" description="Helical" evidence="6">
    <location>
        <begin position="171"/>
        <end position="193"/>
    </location>
</feature>
<reference evidence="8 9" key="1">
    <citation type="submission" date="2019-12" db="EMBL/GenBank/DDBJ databases">
        <title>Genomic-based taxomic classification of the family Erythrobacteraceae.</title>
        <authorList>
            <person name="Xu L."/>
        </authorList>
    </citation>
    <scope>NUCLEOTIDE SEQUENCE [LARGE SCALE GENOMIC DNA]</scope>
    <source>
        <strain evidence="8 9">JCM 17468</strain>
    </source>
</reference>
<proteinExistence type="predicted"/>
<feature type="transmembrane region" description="Helical" evidence="6">
    <location>
        <begin position="31"/>
        <end position="48"/>
    </location>
</feature>
<dbReference type="Proteomes" id="UP000430272">
    <property type="component" value="Unassembled WGS sequence"/>
</dbReference>
<dbReference type="GO" id="GO:0005886">
    <property type="term" value="C:plasma membrane"/>
    <property type="evidence" value="ECO:0007669"/>
    <property type="project" value="UniProtKB-SubCell"/>
</dbReference>
<accession>A0A844Y746</accession>
<protein>
    <submittedName>
        <fullName evidence="8">Potassium:proton antiporter</fullName>
    </submittedName>
</protein>
<dbReference type="EMBL" id="WTYD01000001">
    <property type="protein sequence ID" value="MXO54044.1"/>
    <property type="molecule type" value="Genomic_DNA"/>
</dbReference>
<comment type="caution">
    <text evidence="8">The sequence shown here is derived from an EMBL/GenBank/DDBJ whole genome shotgun (WGS) entry which is preliminary data.</text>
</comment>
<dbReference type="RefSeq" id="WP_160660831.1">
    <property type="nucleotide sequence ID" value="NZ_BAABDV010000001.1"/>
</dbReference>
<evidence type="ECO:0000256" key="5">
    <source>
        <dbReference type="ARBA" id="ARBA00023136"/>
    </source>
</evidence>
<dbReference type="InterPro" id="IPR000045">
    <property type="entry name" value="Prepilin_IV_endopep_pep"/>
</dbReference>
<comment type="subcellular location">
    <subcellularLocation>
        <location evidence="1">Cell membrane</location>
        <topology evidence="1">Multi-pass membrane protein</topology>
    </subcellularLocation>
</comment>
<dbReference type="PANTHER" id="PTHR36506:SF1">
    <property type="entry name" value="PREFLAGELLIN PEPTIDASE"/>
    <property type="match status" value="1"/>
</dbReference>
<evidence type="ECO:0000313" key="9">
    <source>
        <dbReference type="Proteomes" id="UP000430272"/>
    </source>
</evidence>
<evidence type="ECO:0000256" key="3">
    <source>
        <dbReference type="ARBA" id="ARBA00022692"/>
    </source>
</evidence>
<keyword evidence="2" id="KW-1003">Cell membrane</keyword>
<organism evidence="8 9">
    <name type="scientific">Qipengyuania pelagi</name>
    <dbReference type="NCBI Taxonomy" id="994320"/>
    <lineage>
        <taxon>Bacteria</taxon>
        <taxon>Pseudomonadati</taxon>
        <taxon>Pseudomonadota</taxon>
        <taxon>Alphaproteobacteria</taxon>
        <taxon>Sphingomonadales</taxon>
        <taxon>Erythrobacteraceae</taxon>
        <taxon>Qipengyuania</taxon>
    </lineage>
</organism>
<feature type="transmembrane region" description="Helical" evidence="6">
    <location>
        <begin position="104"/>
        <end position="124"/>
    </location>
</feature>
<feature type="transmembrane region" description="Helical" evidence="6">
    <location>
        <begin position="205"/>
        <end position="225"/>
    </location>
</feature>